<sequence length="310" mass="35395">MNIMLVRLESISQDRSISQELEQLKKLIGDDHSEGALNAIGHLVKAATISGIGSFKQIITYTSLQTYKIVNNALAKEGVKGFMSIGGKAFLQEGAKAVITQSGQALAQGAVTEVTKNTVTIGQQVVKTGFQLGSFLKGLGIGIAINVAVGGLKSYINTKWLDEFVFICECDKEFNFELIENFEKFNQKCMNDMKNLENLQNEINNSCQIDESKRYLTNNNIKTPQDQEYKQQQQQQNESQRYLSNRHIKTPQDQEYKQQQQQQQQNESQRYLSNRHIKTPQDQEYKQQQQQQQNESQRYLSNFHIKTPQN</sequence>
<evidence type="ECO:0000256" key="2">
    <source>
        <dbReference type="SAM" id="MobiDB-lite"/>
    </source>
</evidence>
<gene>
    <name evidence="3" type="ORF">TTHERM_00816270</name>
</gene>
<keyword evidence="4" id="KW-1185">Reference proteome</keyword>
<dbReference type="Proteomes" id="UP000009168">
    <property type="component" value="Unassembled WGS sequence"/>
</dbReference>
<dbReference type="InParanoid" id="Q23HB9"/>
<proteinExistence type="predicted"/>
<reference evidence="4" key="1">
    <citation type="journal article" date="2006" name="PLoS Biol.">
        <title>Macronuclear genome sequence of the ciliate Tetrahymena thermophila, a model eukaryote.</title>
        <authorList>
            <person name="Eisen J.A."/>
            <person name="Coyne R.S."/>
            <person name="Wu M."/>
            <person name="Wu D."/>
            <person name="Thiagarajan M."/>
            <person name="Wortman J.R."/>
            <person name="Badger J.H."/>
            <person name="Ren Q."/>
            <person name="Amedeo P."/>
            <person name="Jones K.M."/>
            <person name="Tallon L.J."/>
            <person name="Delcher A.L."/>
            <person name="Salzberg S.L."/>
            <person name="Silva J.C."/>
            <person name="Haas B.J."/>
            <person name="Majoros W.H."/>
            <person name="Farzad M."/>
            <person name="Carlton J.M."/>
            <person name="Smith R.K. Jr."/>
            <person name="Garg J."/>
            <person name="Pearlman R.E."/>
            <person name="Karrer K.M."/>
            <person name="Sun L."/>
            <person name="Manning G."/>
            <person name="Elde N.C."/>
            <person name="Turkewitz A.P."/>
            <person name="Asai D.J."/>
            <person name="Wilkes D.E."/>
            <person name="Wang Y."/>
            <person name="Cai H."/>
            <person name="Collins K."/>
            <person name="Stewart B.A."/>
            <person name="Lee S.R."/>
            <person name="Wilamowska K."/>
            <person name="Weinberg Z."/>
            <person name="Ruzzo W.L."/>
            <person name="Wloga D."/>
            <person name="Gaertig J."/>
            <person name="Frankel J."/>
            <person name="Tsao C.-C."/>
            <person name="Gorovsky M.A."/>
            <person name="Keeling P.J."/>
            <person name="Waller R.F."/>
            <person name="Patron N.J."/>
            <person name="Cherry J.M."/>
            <person name="Stover N.A."/>
            <person name="Krieger C.J."/>
            <person name="del Toro C."/>
            <person name="Ryder H.F."/>
            <person name="Williamson S.C."/>
            <person name="Barbeau R.A."/>
            <person name="Hamilton E.P."/>
            <person name="Orias E."/>
        </authorList>
    </citation>
    <scope>NUCLEOTIDE SEQUENCE [LARGE SCALE GENOMIC DNA]</scope>
    <source>
        <strain evidence="4">SB210</strain>
    </source>
</reference>
<feature type="coiled-coil region" evidence="1">
    <location>
        <begin position="179"/>
        <end position="206"/>
    </location>
</feature>
<dbReference type="GeneID" id="7825344"/>
<dbReference type="AlphaFoldDB" id="Q23HB9"/>
<evidence type="ECO:0000313" key="3">
    <source>
        <dbReference type="EMBL" id="EAR95889.3"/>
    </source>
</evidence>
<dbReference type="RefSeq" id="XP_001016134.3">
    <property type="nucleotide sequence ID" value="XM_001016134.3"/>
</dbReference>
<organism evidence="3 4">
    <name type="scientific">Tetrahymena thermophila (strain SB210)</name>
    <dbReference type="NCBI Taxonomy" id="312017"/>
    <lineage>
        <taxon>Eukaryota</taxon>
        <taxon>Sar</taxon>
        <taxon>Alveolata</taxon>
        <taxon>Ciliophora</taxon>
        <taxon>Intramacronucleata</taxon>
        <taxon>Oligohymenophorea</taxon>
        <taxon>Hymenostomatida</taxon>
        <taxon>Tetrahymenina</taxon>
        <taxon>Tetrahymenidae</taxon>
        <taxon>Tetrahymena</taxon>
    </lineage>
</organism>
<dbReference type="EMBL" id="GG662700">
    <property type="protein sequence ID" value="EAR95889.3"/>
    <property type="molecule type" value="Genomic_DNA"/>
</dbReference>
<dbReference type="KEGG" id="tet:TTHERM_00816270"/>
<dbReference type="HOGENOM" id="CLU_055556_0_0_1"/>
<accession>Q23HB9</accession>
<evidence type="ECO:0000256" key="1">
    <source>
        <dbReference type="SAM" id="Coils"/>
    </source>
</evidence>
<name>Q23HB9_TETTS</name>
<keyword evidence="1" id="KW-0175">Coiled coil</keyword>
<evidence type="ECO:0000313" key="4">
    <source>
        <dbReference type="Proteomes" id="UP000009168"/>
    </source>
</evidence>
<feature type="region of interest" description="Disordered" evidence="2">
    <location>
        <begin position="250"/>
        <end position="310"/>
    </location>
</feature>
<feature type="compositionally biased region" description="Low complexity" evidence="2">
    <location>
        <begin position="286"/>
        <end position="297"/>
    </location>
</feature>
<protein>
    <submittedName>
        <fullName evidence="3">Uncharacterized protein</fullName>
    </submittedName>
</protein>